<dbReference type="PANTHER" id="PTHR40254:SF1">
    <property type="entry name" value="BLR0577 PROTEIN"/>
    <property type="match status" value="1"/>
</dbReference>
<reference evidence="2 3" key="1">
    <citation type="submission" date="2021-01" db="EMBL/GenBank/DDBJ databases">
        <title>Whole genome shotgun sequence of Actinoplanes humidus NBRC 14915.</title>
        <authorList>
            <person name="Komaki H."/>
            <person name="Tamura T."/>
        </authorList>
    </citation>
    <scope>NUCLEOTIDE SEQUENCE [LARGE SCALE GENOMIC DNA]</scope>
    <source>
        <strain evidence="2 3">NBRC 14915</strain>
    </source>
</reference>
<dbReference type="InterPro" id="IPR038732">
    <property type="entry name" value="HpyO/CreE_NAD-binding"/>
</dbReference>
<dbReference type="Pfam" id="PF13454">
    <property type="entry name" value="NAD_binding_9"/>
    <property type="match status" value="1"/>
</dbReference>
<dbReference type="GO" id="GO:0016787">
    <property type="term" value="F:hydrolase activity"/>
    <property type="evidence" value="ECO:0007669"/>
    <property type="project" value="UniProtKB-KW"/>
</dbReference>
<dbReference type="SUPFAM" id="SSF51905">
    <property type="entry name" value="FAD/NAD(P)-binding domain"/>
    <property type="match status" value="1"/>
</dbReference>
<dbReference type="InterPro" id="IPR036188">
    <property type="entry name" value="FAD/NAD-bd_sf"/>
</dbReference>
<dbReference type="Proteomes" id="UP000603200">
    <property type="component" value="Unassembled WGS sequence"/>
</dbReference>
<gene>
    <name evidence="2" type="ORF">Ahu01nite_049760</name>
</gene>
<dbReference type="InterPro" id="IPR052189">
    <property type="entry name" value="L-asp_N-monooxygenase_NS-form"/>
</dbReference>
<proteinExistence type="predicted"/>
<keyword evidence="2" id="KW-0378">Hydrolase</keyword>
<name>A0ABQ3ZTH2_9ACTN</name>
<dbReference type="EMBL" id="BOMN01000062">
    <property type="protein sequence ID" value="GIE21874.1"/>
    <property type="molecule type" value="Genomic_DNA"/>
</dbReference>
<organism evidence="2 3">
    <name type="scientific">Winogradskya humida</name>
    <dbReference type="NCBI Taxonomy" id="113566"/>
    <lineage>
        <taxon>Bacteria</taxon>
        <taxon>Bacillati</taxon>
        <taxon>Actinomycetota</taxon>
        <taxon>Actinomycetes</taxon>
        <taxon>Micromonosporales</taxon>
        <taxon>Micromonosporaceae</taxon>
        <taxon>Winogradskya</taxon>
    </lineage>
</organism>
<evidence type="ECO:0000259" key="1">
    <source>
        <dbReference type="Pfam" id="PF13454"/>
    </source>
</evidence>
<evidence type="ECO:0000313" key="3">
    <source>
        <dbReference type="Proteomes" id="UP000603200"/>
    </source>
</evidence>
<comment type="caution">
    <text evidence="2">The sequence shown here is derived from an EMBL/GenBank/DDBJ whole genome shotgun (WGS) entry which is preliminary data.</text>
</comment>
<keyword evidence="3" id="KW-1185">Reference proteome</keyword>
<feature type="domain" description="FAD-dependent urate hydroxylase HpyO/Asp monooxygenase CreE-like FAD/NAD(P)-binding" evidence="1">
    <location>
        <begin position="13"/>
        <end position="126"/>
    </location>
</feature>
<sequence>MLVAGELLRCSDDDVVVVEPGELGGGVAYGEARPWHFLNSRAGAMSADPDDPGHFARWAGAEAAEFRPRAEYGRYLRTVLDGAAAGHPGRLRVVRAEATRVDPGGEVELAGGTTLRADHVVLATGGPRAARQRLDHPNVIDDPWRPGVLEALPPDRKVLLVGTGLTAIDAALTLTADGRRTAPVVAVSRRGLLPLTHTAEAAPPTAPDLNDCATLRDVIRAVRSAAGEAGDWRPVVDGMRPFLDKLWTALTPDEQEAFLRHLARTWECHRHRMAPAIADRVVELRSQGLLEVRRGGVAAWPGLSEYAAVVNCAGPGKLPGSASPLVRGLLDDGSAKVGPHELGLAIDPSGRVVAADGRVHDRLWLIGPLRRGTQWETTAVPEIRAQAARLVTDLRSDAALAGVA</sequence>
<evidence type="ECO:0000313" key="2">
    <source>
        <dbReference type="EMBL" id="GIE21874.1"/>
    </source>
</evidence>
<accession>A0ABQ3ZTH2</accession>
<protein>
    <submittedName>
        <fullName evidence="2">Hydroxyacylglutathione hydrolase</fullName>
    </submittedName>
</protein>
<dbReference type="Gene3D" id="3.50.50.60">
    <property type="entry name" value="FAD/NAD(P)-binding domain"/>
    <property type="match status" value="1"/>
</dbReference>
<dbReference type="PANTHER" id="PTHR40254">
    <property type="entry name" value="BLR0577 PROTEIN"/>
    <property type="match status" value="1"/>
</dbReference>